<organism evidence="8 9">
    <name type="scientific">Gymnopus androsaceus JB14</name>
    <dbReference type="NCBI Taxonomy" id="1447944"/>
    <lineage>
        <taxon>Eukaryota</taxon>
        <taxon>Fungi</taxon>
        <taxon>Dikarya</taxon>
        <taxon>Basidiomycota</taxon>
        <taxon>Agaricomycotina</taxon>
        <taxon>Agaricomycetes</taxon>
        <taxon>Agaricomycetidae</taxon>
        <taxon>Agaricales</taxon>
        <taxon>Marasmiineae</taxon>
        <taxon>Omphalotaceae</taxon>
        <taxon>Gymnopus</taxon>
    </lineage>
</organism>
<dbReference type="AlphaFoldDB" id="A0A6A4H2A4"/>
<comment type="similarity">
    <text evidence="2">Belongs to the FAD-binding monooxygenase family.</text>
</comment>
<accession>A0A6A4H2A4</accession>
<evidence type="ECO:0000313" key="8">
    <source>
        <dbReference type="EMBL" id="KAE9392191.1"/>
    </source>
</evidence>
<dbReference type="InterPro" id="IPR036188">
    <property type="entry name" value="FAD/NAD-bd_sf"/>
</dbReference>
<keyword evidence="9" id="KW-1185">Reference proteome</keyword>
<keyword evidence="6" id="KW-0560">Oxidoreductase</keyword>
<evidence type="ECO:0000256" key="1">
    <source>
        <dbReference type="ARBA" id="ARBA00001974"/>
    </source>
</evidence>
<reference evidence="8" key="1">
    <citation type="journal article" date="2019" name="Environ. Microbiol.">
        <title>Fungal ecological strategies reflected in gene transcription - a case study of two litter decomposers.</title>
        <authorList>
            <person name="Barbi F."/>
            <person name="Kohler A."/>
            <person name="Barry K."/>
            <person name="Baskaran P."/>
            <person name="Daum C."/>
            <person name="Fauchery L."/>
            <person name="Ihrmark K."/>
            <person name="Kuo A."/>
            <person name="LaButti K."/>
            <person name="Lipzen A."/>
            <person name="Morin E."/>
            <person name="Grigoriev I.V."/>
            <person name="Henrissat B."/>
            <person name="Lindahl B."/>
            <person name="Martin F."/>
        </authorList>
    </citation>
    <scope>NUCLEOTIDE SEQUENCE</scope>
    <source>
        <strain evidence="8">JB14</strain>
    </source>
</reference>
<dbReference type="GO" id="GO:0004497">
    <property type="term" value="F:monooxygenase activity"/>
    <property type="evidence" value="ECO:0007669"/>
    <property type="project" value="UniProtKB-KW"/>
</dbReference>
<name>A0A6A4H2A4_9AGAR</name>
<proteinExistence type="inferred from homology"/>
<evidence type="ECO:0000313" key="9">
    <source>
        <dbReference type="Proteomes" id="UP000799118"/>
    </source>
</evidence>
<sequence length="126" mass="14014">MTTVNFPNMFFAYGPQAPTAFSNGPTCIEVQGDWIVRCIQHTKENEWTSIHAMPAAEAEWRRVVMDLGSRSLIKKAKTSWYMGGNIPGKTIEPLNYSGGVQNYLKVITGVAERGYEGFRFSKCGAT</sequence>
<keyword evidence="5" id="KW-0521">NADP</keyword>
<dbReference type="PANTHER" id="PTHR43098:SF3">
    <property type="entry name" value="L-ORNITHINE N(5)-MONOOXYGENASE-RELATED"/>
    <property type="match status" value="1"/>
</dbReference>
<keyword evidence="4" id="KW-0274">FAD</keyword>
<evidence type="ECO:0000256" key="6">
    <source>
        <dbReference type="ARBA" id="ARBA00023002"/>
    </source>
</evidence>
<dbReference type="SUPFAM" id="SSF51905">
    <property type="entry name" value="FAD/NAD(P)-binding domain"/>
    <property type="match status" value="1"/>
</dbReference>
<protein>
    <submittedName>
        <fullName evidence="8">Uncharacterized protein</fullName>
    </submittedName>
</protein>
<evidence type="ECO:0000256" key="4">
    <source>
        <dbReference type="ARBA" id="ARBA00022827"/>
    </source>
</evidence>
<evidence type="ECO:0000256" key="5">
    <source>
        <dbReference type="ARBA" id="ARBA00022857"/>
    </source>
</evidence>
<dbReference type="EMBL" id="ML769602">
    <property type="protein sequence ID" value="KAE9392191.1"/>
    <property type="molecule type" value="Genomic_DNA"/>
</dbReference>
<keyword evidence="3" id="KW-0285">Flavoprotein</keyword>
<evidence type="ECO:0000256" key="3">
    <source>
        <dbReference type="ARBA" id="ARBA00022630"/>
    </source>
</evidence>
<dbReference type="Proteomes" id="UP000799118">
    <property type="component" value="Unassembled WGS sequence"/>
</dbReference>
<evidence type="ECO:0000256" key="2">
    <source>
        <dbReference type="ARBA" id="ARBA00010139"/>
    </source>
</evidence>
<dbReference type="OrthoDB" id="3023166at2759"/>
<keyword evidence="7" id="KW-0503">Monooxygenase</keyword>
<dbReference type="InterPro" id="IPR050775">
    <property type="entry name" value="FAD-binding_Monooxygenases"/>
</dbReference>
<gene>
    <name evidence="8" type="ORF">BT96DRAFT_830986</name>
</gene>
<dbReference type="PANTHER" id="PTHR43098">
    <property type="entry name" value="L-ORNITHINE N(5)-MONOOXYGENASE-RELATED"/>
    <property type="match status" value="1"/>
</dbReference>
<dbReference type="Gene3D" id="3.50.50.60">
    <property type="entry name" value="FAD/NAD(P)-binding domain"/>
    <property type="match status" value="1"/>
</dbReference>
<comment type="cofactor">
    <cofactor evidence="1">
        <name>FAD</name>
        <dbReference type="ChEBI" id="CHEBI:57692"/>
    </cofactor>
</comment>
<evidence type="ECO:0000256" key="7">
    <source>
        <dbReference type="ARBA" id="ARBA00023033"/>
    </source>
</evidence>